<dbReference type="KEGG" id="sbil:SANBI_000848"/>
<dbReference type="InterPro" id="IPR028098">
    <property type="entry name" value="Glyco_trans_4-like_N"/>
</dbReference>
<evidence type="ECO:0000313" key="6">
    <source>
        <dbReference type="Proteomes" id="UP001304340"/>
    </source>
</evidence>
<dbReference type="Proteomes" id="UP001304340">
    <property type="component" value="Chromosome"/>
</dbReference>
<evidence type="ECO:0000256" key="1">
    <source>
        <dbReference type="ARBA" id="ARBA00021292"/>
    </source>
</evidence>
<dbReference type="RefSeq" id="WP_319159251.1">
    <property type="nucleotide sequence ID" value="NZ_CP138359.1"/>
</dbReference>
<protein>
    <recommendedName>
        <fullName evidence="1">D-inositol 3-phosphate glycosyltransferase</fullName>
    </recommendedName>
</protein>
<dbReference type="Gene3D" id="3.40.50.2000">
    <property type="entry name" value="Glycogen Phosphorylase B"/>
    <property type="match status" value="2"/>
</dbReference>
<dbReference type="EMBL" id="CP138359">
    <property type="protein sequence ID" value="WPF83192.1"/>
    <property type="molecule type" value="Genomic_DNA"/>
</dbReference>
<dbReference type="PANTHER" id="PTHR45947:SF3">
    <property type="entry name" value="SULFOQUINOVOSYL TRANSFERASE SQD2"/>
    <property type="match status" value="1"/>
</dbReference>
<sequence length="397" mass="41279">MLTSRIFAPEPAAASFRLWALTGALRRLGATVSVLTVRPTDAVARTAPTGPGVDLPDGVTLSRWPVLRDTTGVVRGYVQYMSFDLPLVLRLLVARRPDVVVSEPPPTTGVVVRAVCALRRVPYVYYAADVWSDAAASTGAPPVVVRLLTALEGWALRGARATVAVSEGVADRLRVLGVDDSRITVVRNGTDTEVFTPDGPVEPQADGAPYLLYAGTASEWQGAEIFVDALARVRQTVPDARVVFLGQGSAWPAMRAAAEGLGLGPESTGAVSFVEAAPPEGAAAWLRGAHGALVSLRPGQGYDFAFPTKVFAAVACGTPVLYAGPGPAGPVISENALGTVTGYDVEEVAAAMTAMLVAGGPDAGTRRRLGEWVRSNASSERAGDLAAAVVRSATRPD</sequence>
<evidence type="ECO:0000256" key="2">
    <source>
        <dbReference type="ARBA" id="ARBA00022676"/>
    </source>
</evidence>
<evidence type="ECO:0000259" key="4">
    <source>
        <dbReference type="Pfam" id="PF13439"/>
    </source>
</evidence>
<keyword evidence="2" id="KW-0328">Glycosyltransferase</keyword>
<dbReference type="InterPro" id="IPR050194">
    <property type="entry name" value="Glycosyltransferase_grp1"/>
</dbReference>
<dbReference type="SUPFAM" id="SSF53756">
    <property type="entry name" value="UDP-Glycosyltransferase/glycogen phosphorylase"/>
    <property type="match status" value="1"/>
</dbReference>
<accession>A0AAF1BZJ7</accession>
<dbReference type="PANTHER" id="PTHR45947">
    <property type="entry name" value="SULFOQUINOVOSYL TRANSFERASE SQD2"/>
    <property type="match status" value="1"/>
</dbReference>
<reference evidence="6" key="1">
    <citation type="submission" date="2023-11" db="EMBL/GenBank/DDBJ databases">
        <authorList>
            <person name="Helweg L.P."/>
            <person name="Kiel A."/>
            <person name="Hitz F."/>
            <person name="Ruckert-Reed C."/>
            <person name="Busche T."/>
            <person name="Kaltschmidt B."/>
            <person name="Kaltschmidt C."/>
        </authorList>
    </citation>
    <scope>NUCLEOTIDE SEQUENCE [LARGE SCALE GENOMIC DNA]</scope>
    <source>
        <strain evidence="6">4.1</strain>
    </source>
</reference>
<keyword evidence="6" id="KW-1185">Reference proteome</keyword>
<organism evidence="5 6">
    <name type="scientific">Sanguibacter biliveldensis</name>
    <dbReference type="NCBI Taxonomy" id="3030830"/>
    <lineage>
        <taxon>Bacteria</taxon>
        <taxon>Bacillati</taxon>
        <taxon>Actinomycetota</taxon>
        <taxon>Actinomycetes</taxon>
        <taxon>Micrococcales</taxon>
        <taxon>Sanguibacteraceae</taxon>
        <taxon>Sanguibacter</taxon>
    </lineage>
</organism>
<dbReference type="GO" id="GO:0016758">
    <property type="term" value="F:hexosyltransferase activity"/>
    <property type="evidence" value="ECO:0007669"/>
    <property type="project" value="TreeGrafter"/>
</dbReference>
<dbReference type="Pfam" id="PF13439">
    <property type="entry name" value="Glyco_transf_4"/>
    <property type="match status" value="1"/>
</dbReference>
<dbReference type="GO" id="GO:1901137">
    <property type="term" value="P:carbohydrate derivative biosynthetic process"/>
    <property type="evidence" value="ECO:0007669"/>
    <property type="project" value="UniProtKB-ARBA"/>
</dbReference>
<evidence type="ECO:0000256" key="3">
    <source>
        <dbReference type="ARBA" id="ARBA00022679"/>
    </source>
</evidence>
<proteinExistence type="predicted"/>
<dbReference type="Pfam" id="PF13692">
    <property type="entry name" value="Glyco_trans_1_4"/>
    <property type="match status" value="1"/>
</dbReference>
<evidence type="ECO:0000313" key="5">
    <source>
        <dbReference type="EMBL" id="WPF83192.1"/>
    </source>
</evidence>
<dbReference type="CDD" id="cd03794">
    <property type="entry name" value="GT4_WbuB-like"/>
    <property type="match status" value="1"/>
</dbReference>
<keyword evidence="3" id="KW-0808">Transferase</keyword>
<dbReference type="AlphaFoldDB" id="A0AAF1BZJ7"/>
<name>A0AAF1BZJ7_9MICO</name>
<feature type="domain" description="Glycosyltransferase subfamily 4-like N-terminal" evidence="4">
    <location>
        <begin position="18"/>
        <end position="193"/>
    </location>
</feature>
<gene>
    <name evidence="5" type="ORF">SANBI_000848</name>
</gene>